<comment type="caution">
    <text evidence="7">The sequence shown here is derived from an EMBL/GenBank/DDBJ whole genome shotgun (WGS) entry which is preliminary data.</text>
</comment>
<dbReference type="EC" id="2.3.1.-" evidence="7"/>
<proteinExistence type="predicted"/>
<evidence type="ECO:0000256" key="4">
    <source>
        <dbReference type="ARBA" id="ARBA00023315"/>
    </source>
</evidence>
<dbReference type="InterPro" id="IPR029058">
    <property type="entry name" value="AB_hydrolase_fold"/>
</dbReference>
<dbReference type="GO" id="GO:0005737">
    <property type="term" value="C:cytoplasm"/>
    <property type="evidence" value="ECO:0007669"/>
    <property type="project" value="UniProtKB-SubCell"/>
</dbReference>
<evidence type="ECO:0000256" key="2">
    <source>
        <dbReference type="ARBA" id="ARBA00022490"/>
    </source>
</evidence>
<dbReference type="InterPro" id="IPR010963">
    <property type="entry name" value="PHA_synth_I"/>
</dbReference>
<sequence length="609" mass="68641">MSDQKEQPSPDINLPDPVEFTKTMANIAERSQRLVTDFLQNQDLEGKGSVDPLNIGGAFYEMTTRMMRDPAKLIQAQMSLWQDYMKLWQNTTQRMLGGESDPVAAPDRGDRRFKDPAWEENQIFDYIKQSYLLTARWMQNTVNDVEGLDDKTAQKVDFYTRQFVDAMAPSNFAVTNPEVLRTTVESGGENLIKGLENLLEDMEKGKGKLRIKMVDDQAFKLGENIAVSPGKVIFQNDLMQLIQYSPTTEEVYKRPLLIVPPWINKFYILDLREKNSFVKWAVDQGFTVFMVSWVNPDEKLAKKSFEDYLVEGPLAALEAIEAATGEKDANVIGYCLGGTLMSATLSIMAQKGDDRVKSATLFTTMTDFTAPGELGVFIDEEQLSALEESMNQRGYLEGAEMAKTFNMLRANDLIWSFVVNNYLLGKDPFPFDLLYWNSDSTRMPAAMHSFYLRKMYHENKLAEPGGITLLGTPIDLTKIKTPVFMLSTREDHIAPWDSTYALTQQLSGPKKFCLAASGHIAGVVNPPASGKYCYWTNNRTPKDPEAWLQSAEQHEGSWWPEWAKWVGRKSGTKVPARQPGDGKLKAIEDAPGSYVQVKATPEDAHAIKK</sequence>
<dbReference type="SUPFAM" id="SSF53474">
    <property type="entry name" value="alpha/beta-Hydrolases"/>
    <property type="match status" value="1"/>
</dbReference>
<gene>
    <name evidence="7" type="ORF">FHR98_002059</name>
</gene>
<dbReference type="GO" id="GO:0016746">
    <property type="term" value="F:acyltransferase activity"/>
    <property type="evidence" value="ECO:0007669"/>
    <property type="project" value="UniProtKB-KW"/>
</dbReference>
<dbReference type="GO" id="GO:0042619">
    <property type="term" value="P:poly-hydroxybutyrate biosynthetic process"/>
    <property type="evidence" value="ECO:0007669"/>
    <property type="project" value="InterPro"/>
</dbReference>
<protein>
    <submittedName>
        <fullName evidence="7">Polyhydroxyalkanoate synthase</fullName>
        <ecNumber evidence="7">2.3.1.-</ecNumber>
    </submittedName>
</protein>
<comment type="subcellular location">
    <subcellularLocation>
        <location evidence="1">Cytoplasm</location>
    </subcellularLocation>
</comment>
<evidence type="ECO:0000313" key="8">
    <source>
        <dbReference type="Proteomes" id="UP000581135"/>
    </source>
</evidence>
<keyword evidence="4 7" id="KW-0012">Acyltransferase</keyword>
<reference evidence="7 8" key="1">
    <citation type="submission" date="2020-08" db="EMBL/GenBank/DDBJ databases">
        <title>Genomic Encyclopedia of Type Strains, Phase III (KMG-III): the genomes of soil and plant-associated and newly described type strains.</title>
        <authorList>
            <person name="Whitman W."/>
        </authorList>
    </citation>
    <scope>NUCLEOTIDE SEQUENCE [LARGE SCALE GENOMIC DNA]</scope>
    <source>
        <strain evidence="7 8">CECT 8803</strain>
    </source>
</reference>
<evidence type="ECO:0000256" key="3">
    <source>
        <dbReference type="ARBA" id="ARBA00022679"/>
    </source>
</evidence>
<dbReference type="RefSeq" id="WP_221205841.1">
    <property type="nucleotide sequence ID" value="NZ_JACHXA010000005.1"/>
</dbReference>
<evidence type="ECO:0000259" key="6">
    <source>
        <dbReference type="Pfam" id="PF07167"/>
    </source>
</evidence>
<evidence type="ECO:0000259" key="5">
    <source>
        <dbReference type="Pfam" id="PF00561"/>
    </source>
</evidence>
<evidence type="ECO:0000256" key="1">
    <source>
        <dbReference type="ARBA" id="ARBA00004496"/>
    </source>
</evidence>
<dbReference type="Proteomes" id="UP000581135">
    <property type="component" value="Unassembled WGS sequence"/>
</dbReference>
<dbReference type="InterPro" id="IPR010941">
    <property type="entry name" value="PhaC_N"/>
</dbReference>
<keyword evidence="2" id="KW-0963">Cytoplasm</keyword>
<dbReference type="Pfam" id="PF07167">
    <property type="entry name" value="PhaC_N"/>
    <property type="match status" value="1"/>
</dbReference>
<feature type="domain" description="AB hydrolase-1" evidence="5">
    <location>
        <begin position="284"/>
        <end position="525"/>
    </location>
</feature>
<dbReference type="PANTHER" id="PTHR36837:SF5">
    <property type="entry name" value="POLY-3-HYDROXYBUTYRATE SYNTHASE"/>
    <property type="match status" value="1"/>
</dbReference>
<organism evidence="7 8">
    <name type="scientific">Limibacillus halophilus</name>
    <dbReference type="NCBI Taxonomy" id="1579333"/>
    <lineage>
        <taxon>Bacteria</taxon>
        <taxon>Pseudomonadati</taxon>
        <taxon>Pseudomonadota</taxon>
        <taxon>Alphaproteobacteria</taxon>
        <taxon>Rhodospirillales</taxon>
        <taxon>Rhodovibrionaceae</taxon>
        <taxon>Limibacillus</taxon>
    </lineage>
</organism>
<dbReference type="NCBIfam" id="TIGR01838">
    <property type="entry name" value="PHA_synth_I"/>
    <property type="match status" value="1"/>
</dbReference>
<dbReference type="Pfam" id="PF00561">
    <property type="entry name" value="Abhydrolase_1"/>
    <property type="match status" value="1"/>
</dbReference>
<feature type="domain" description="Poly-beta-hydroxybutyrate polymerase N-terminal" evidence="6">
    <location>
        <begin position="110"/>
        <end position="281"/>
    </location>
</feature>
<dbReference type="InterPro" id="IPR000073">
    <property type="entry name" value="AB_hydrolase_1"/>
</dbReference>
<dbReference type="AlphaFoldDB" id="A0A839SXT2"/>
<dbReference type="InterPro" id="IPR051321">
    <property type="entry name" value="PHA/PHB_synthase"/>
</dbReference>
<evidence type="ECO:0000313" key="7">
    <source>
        <dbReference type="EMBL" id="MBB3065763.1"/>
    </source>
</evidence>
<dbReference type="PANTHER" id="PTHR36837">
    <property type="entry name" value="POLY(3-HYDROXYALKANOATE) POLYMERASE SUBUNIT PHAC"/>
    <property type="match status" value="1"/>
</dbReference>
<accession>A0A839SXT2</accession>
<keyword evidence="8" id="KW-1185">Reference proteome</keyword>
<name>A0A839SXT2_9PROT</name>
<dbReference type="EMBL" id="JACHXA010000005">
    <property type="protein sequence ID" value="MBB3065763.1"/>
    <property type="molecule type" value="Genomic_DNA"/>
</dbReference>
<dbReference type="Gene3D" id="3.40.50.1820">
    <property type="entry name" value="alpha/beta hydrolase"/>
    <property type="match status" value="1"/>
</dbReference>
<keyword evidence="3 7" id="KW-0808">Transferase</keyword>